<evidence type="ECO:0000313" key="1">
    <source>
        <dbReference type="EMBL" id="PWY89627.1"/>
    </source>
</evidence>
<dbReference type="AlphaFoldDB" id="A0A317WWR3"/>
<dbReference type="RefSeq" id="XP_025468538.1">
    <property type="nucleotide sequence ID" value="XM_025609907.1"/>
</dbReference>
<accession>A0A317WWR3</accession>
<dbReference type="EMBL" id="MSFK01000011">
    <property type="protein sequence ID" value="PWY89627.1"/>
    <property type="molecule type" value="Genomic_DNA"/>
</dbReference>
<protein>
    <submittedName>
        <fullName evidence="1">Uncharacterized protein</fullName>
    </submittedName>
</protein>
<dbReference type="GeneID" id="37112050"/>
<dbReference type="OrthoDB" id="3852249at2759"/>
<dbReference type="STRING" id="1450535.A0A317WWR3"/>
<proteinExistence type="predicted"/>
<reference evidence="1 2" key="1">
    <citation type="submission" date="2016-12" db="EMBL/GenBank/DDBJ databases">
        <title>The genomes of Aspergillus section Nigri reveals drivers in fungal speciation.</title>
        <authorList>
            <consortium name="DOE Joint Genome Institute"/>
            <person name="Vesth T.C."/>
            <person name="Nybo J."/>
            <person name="Theobald S."/>
            <person name="Brandl J."/>
            <person name="Frisvad J.C."/>
            <person name="Nielsen K.F."/>
            <person name="Lyhne E.K."/>
            <person name="Kogle M.E."/>
            <person name="Kuo A."/>
            <person name="Riley R."/>
            <person name="Clum A."/>
            <person name="Nolan M."/>
            <person name="Lipzen A."/>
            <person name="Salamov A."/>
            <person name="Henrissat B."/>
            <person name="Wiebenga A."/>
            <person name="De Vries R.P."/>
            <person name="Grigoriev I.V."/>
            <person name="Mortensen U.H."/>
            <person name="Andersen M.R."/>
            <person name="Baker S.E."/>
        </authorList>
    </citation>
    <scope>NUCLEOTIDE SEQUENCE [LARGE SCALE GENOMIC DNA]</scope>
    <source>
        <strain evidence="1 2">CBS 115572</strain>
    </source>
</reference>
<sequence length="374" mass="41146">MMESILEMFGSGPIPTLLTILITVIPSASSIWTDRTARQAAAAKKKAAEASRIASEKTAQAQDAIYEEAIRNMAGNEYREICIPSNGFNAGPAFTISLAACILVGIKLTERVGKDLQIIGLRLSEIRNELGQQTTAMIQGWQTHGFGAFIYWFLDNEIRDAGGEASVGCHAFYVYNPTTSANVVFKNLLRENPLPASFAGICSDIEAVFLLMWQNRQTLFQTDPQKAKNMQFHLLVPAKRSFAIFERMVIDKGVGKLIIKGHTDEGTCYAWFNFVRVPRHVVLQDVGNLDTDHADRERSDRRFIWSWSTGVGFWFAGFISTFVFPPAGPYCAAGFMGSWASAAKYGPVDDVLQSFRSAPRVLGPPANVTNPSGA</sequence>
<comment type="caution">
    <text evidence="1">The sequence shown here is derived from an EMBL/GenBank/DDBJ whole genome shotgun (WGS) entry which is preliminary data.</text>
</comment>
<organism evidence="1 2">
    <name type="scientific">Aspergillus sclerotioniger CBS 115572</name>
    <dbReference type="NCBI Taxonomy" id="1450535"/>
    <lineage>
        <taxon>Eukaryota</taxon>
        <taxon>Fungi</taxon>
        <taxon>Dikarya</taxon>
        <taxon>Ascomycota</taxon>
        <taxon>Pezizomycotina</taxon>
        <taxon>Eurotiomycetes</taxon>
        <taxon>Eurotiomycetidae</taxon>
        <taxon>Eurotiales</taxon>
        <taxon>Aspergillaceae</taxon>
        <taxon>Aspergillus</taxon>
        <taxon>Aspergillus subgen. Circumdati</taxon>
    </lineage>
</organism>
<name>A0A317WWR3_9EURO</name>
<evidence type="ECO:0000313" key="2">
    <source>
        <dbReference type="Proteomes" id="UP000246702"/>
    </source>
</evidence>
<dbReference type="Proteomes" id="UP000246702">
    <property type="component" value="Unassembled WGS sequence"/>
</dbReference>
<keyword evidence="2" id="KW-1185">Reference proteome</keyword>
<gene>
    <name evidence="1" type="ORF">BO94DRAFT_515153</name>
</gene>